<proteinExistence type="predicted"/>
<keyword evidence="2" id="KW-1185">Reference proteome</keyword>
<evidence type="ECO:0000313" key="1">
    <source>
        <dbReference type="EMBL" id="RDX62557.1"/>
    </source>
</evidence>
<sequence>MASSGGKALCNHSLIHSSKHPPKRSVLLKDYLRDDLSSCSSNGFKSLPRQQCCTSVGFFVGKDLERKRRNTRFISSSSTMFALQRASGAVINAIKWLPLSQKSSKAGLLSRSFSRKLLSRSFWRKAAREEGSEGVPRRRRSFRELIMEDQEHHKATSFNEDAHAASITTSSGCGSDSWEDSEFTFSSTAASSESSNENYLPLCTKEDAPHHKVEQVVTKTMIYDF</sequence>
<gene>
    <name evidence="1" type="ORF">CR513_59098</name>
</gene>
<dbReference type="AlphaFoldDB" id="A0A371E962"/>
<dbReference type="OrthoDB" id="668456at2759"/>
<dbReference type="EMBL" id="QJKJ01015423">
    <property type="protein sequence ID" value="RDX62557.1"/>
    <property type="molecule type" value="Genomic_DNA"/>
</dbReference>
<name>A0A371E962_MUCPR</name>
<dbReference type="PANTHER" id="PTHR33623">
    <property type="entry name" value="OS04G0572500 PROTEIN"/>
    <property type="match status" value="1"/>
</dbReference>
<feature type="non-terminal residue" evidence="1">
    <location>
        <position position="1"/>
    </location>
</feature>
<evidence type="ECO:0000313" key="2">
    <source>
        <dbReference type="Proteomes" id="UP000257109"/>
    </source>
</evidence>
<dbReference type="PANTHER" id="PTHR33623:SF4">
    <property type="entry name" value="DUF4378 DOMAIN-CONTAINING PROTEIN"/>
    <property type="match status" value="1"/>
</dbReference>
<protein>
    <submittedName>
        <fullName evidence="1">Uncharacterized protein</fullName>
    </submittedName>
</protein>
<comment type="caution">
    <text evidence="1">The sequence shown here is derived from an EMBL/GenBank/DDBJ whole genome shotgun (WGS) entry which is preliminary data.</text>
</comment>
<accession>A0A371E962</accession>
<dbReference type="Proteomes" id="UP000257109">
    <property type="component" value="Unassembled WGS sequence"/>
</dbReference>
<organism evidence="1 2">
    <name type="scientific">Mucuna pruriens</name>
    <name type="common">Velvet bean</name>
    <name type="synonym">Dolichos pruriens</name>
    <dbReference type="NCBI Taxonomy" id="157652"/>
    <lineage>
        <taxon>Eukaryota</taxon>
        <taxon>Viridiplantae</taxon>
        <taxon>Streptophyta</taxon>
        <taxon>Embryophyta</taxon>
        <taxon>Tracheophyta</taxon>
        <taxon>Spermatophyta</taxon>
        <taxon>Magnoliopsida</taxon>
        <taxon>eudicotyledons</taxon>
        <taxon>Gunneridae</taxon>
        <taxon>Pentapetalae</taxon>
        <taxon>rosids</taxon>
        <taxon>fabids</taxon>
        <taxon>Fabales</taxon>
        <taxon>Fabaceae</taxon>
        <taxon>Papilionoideae</taxon>
        <taxon>50 kb inversion clade</taxon>
        <taxon>NPAAA clade</taxon>
        <taxon>indigoferoid/millettioid clade</taxon>
        <taxon>Phaseoleae</taxon>
        <taxon>Mucuna</taxon>
    </lineage>
</organism>
<reference evidence="1" key="1">
    <citation type="submission" date="2018-05" db="EMBL/GenBank/DDBJ databases">
        <title>Draft genome of Mucuna pruriens seed.</title>
        <authorList>
            <person name="Nnadi N.E."/>
            <person name="Vos R."/>
            <person name="Hasami M.H."/>
            <person name="Devisetty U.K."/>
            <person name="Aguiy J.C."/>
        </authorList>
    </citation>
    <scope>NUCLEOTIDE SEQUENCE [LARGE SCALE GENOMIC DNA]</scope>
    <source>
        <strain evidence="1">JCA_2017</strain>
    </source>
</reference>